<feature type="non-terminal residue" evidence="1">
    <location>
        <position position="1"/>
    </location>
</feature>
<comment type="caution">
    <text evidence="1">The sequence shown here is derived from an EMBL/GenBank/DDBJ whole genome shotgun (WGS) entry which is preliminary data.</text>
</comment>
<dbReference type="AlphaFoldDB" id="A0A9N9JGY0"/>
<dbReference type="Proteomes" id="UP000789405">
    <property type="component" value="Unassembled WGS sequence"/>
</dbReference>
<protein>
    <submittedName>
        <fullName evidence="1">12245_t:CDS:1</fullName>
    </submittedName>
</protein>
<proteinExistence type="predicted"/>
<dbReference type="OrthoDB" id="10396843at2759"/>
<gene>
    <name evidence="1" type="ORF">DERYTH_LOCUS19413</name>
</gene>
<evidence type="ECO:0000313" key="2">
    <source>
        <dbReference type="Proteomes" id="UP000789405"/>
    </source>
</evidence>
<dbReference type="EMBL" id="CAJVPY010021218">
    <property type="protein sequence ID" value="CAG8778788.1"/>
    <property type="molecule type" value="Genomic_DNA"/>
</dbReference>
<reference evidence="1" key="1">
    <citation type="submission" date="2021-06" db="EMBL/GenBank/DDBJ databases">
        <authorList>
            <person name="Kallberg Y."/>
            <person name="Tangrot J."/>
            <person name="Rosling A."/>
        </authorList>
    </citation>
    <scope>NUCLEOTIDE SEQUENCE</scope>
    <source>
        <strain evidence="1">MA453B</strain>
    </source>
</reference>
<evidence type="ECO:0000313" key="1">
    <source>
        <dbReference type="EMBL" id="CAG8778788.1"/>
    </source>
</evidence>
<keyword evidence="2" id="KW-1185">Reference proteome</keyword>
<name>A0A9N9JGY0_9GLOM</name>
<organism evidence="1 2">
    <name type="scientific">Dentiscutata erythropus</name>
    <dbReference type="NCBI Taxonomy" id="1348616"/>
    <lineage>
        <taxon>Eukaryota</taxon>
        <taxon>Fungi</taxon>
        <taxon>Fungi incertae sedis</taxon>
        <taxon>Mucoromycota</taxon>
        <taxon>Glomeromycotina</taxon>
        <taxon>Glomeromycetes</taxon>
        <taxon>Diversisporales</taxon>
        <taxon>Gigasporaceae</taxon>
        <taxon>Dentiscutata</taxon>
    </lineage>
</organism>
<sequence length="101" mass="11378">ITLNDVVCFDTLDSNNLSAFPILINITALVQEDPKINNKDVVINVLTKNYVNQSYNNLKLTCYNPTSVQYLTNTMAVIKKDSVIYINGELMITDNNNIVHI</sequence>
<accession>A0A9N9JGY0</accession>